<dbReference type="PANTHER" id="PTHR34387">
    <property type="entry name" value="SLR1258 PROTEIN"/>
    <property type="match status" value="1"/>
</dbReference>
<keyword evidence="1" id="KW-0732">Signal</keyword>
<gene>
    <name evidence="2" type="ORF">KW868_05095</name>
</gene>
<reference evidence="2" key="1">
    <citation type="submission" date="2021-07" db="EMBL/GenBank/DDBJ databases">
        <authorList>
            <person name="Fernandez M."/>
            <person name="Pereira P."/>
            <person name="Torres Tejerizo G.A."/>
            <person name="Gonzalez P."/>
            <person name="Agostini E."/>
        </authorList>
    </citation>
    <scope>NUCLEOTIDE SEQUENCE</scope>
    <source>
        <strain evidence="2">SFC 500-1A</strain>
    </source>
</reference>
<feature type="chain" id="PRO_5036494959" evidence="1">
    <location>
        <begin position="22"/>
        <end position="235"/>
    </location>
</feature>
<dbReference type="GO" id="GO:0006974">
    <property type="term" value="P:DNA damage response"/>
    <property type="evidence" value="ECO:0007669"/>
    <property type="project" value="TreeGrafter"/>
</dbReference>
<dbReference type="Gene3D" id="3.30.70.2970">
    <property type="entry name" value="Protein of unknown function (DUF541), domain 2"/>
    <property type="match status" value="1"/>
</dbReference>
<dbReference type="InterPro" id="IPR007497">
    <property type="entry name" value="SIMPL/DUF541"/>
</dbReference>
<protein>
    <submittedName>
        <fullName evidence="2">SIMPL domain-containing protein</fullName>
    </submittedName>
</protein>
<feature type="signal peptide" evidence="1">
    <location>
        <begin position="1"/>
        <end position="21"/>
    </location>
</feature>
<dbReference type="Pfam" id="PF04402">
    <property type="entry name" value="SIMPL"/>
    <property type="match status" value="1"/>
</dbReference>
<name>A0A8X8KDR1_ACIGI</name>
<dbReference type="Gene3D" id="3.30.110.170">
    <property type="entry name" value="Protein of unknown function (DUF541), domain 1"/>
    <property type="match status" value="1"/>
</dbReference>
<dbReference type="AlphaFoldDB" id="A0A8X8KDR1"/>
<dbReference type="RefSeq" id="WP_234622864.1">
    <property type="nucleotide sequence ID" value="NZ_JAHWXT010000001.1"/>
</dbReference>
<dbReference type="EMBL" id="JAHWXT010000001">
    <property type="protein sequence ID" value="MCF0263845.1"/>
    <property type="molecule type" value="Genomic_DNA"/>
</dbReference>
<evidence type="ECO:0000313" key="3">
    <source>
        <dbReference type="Proteomes" id="UP000887320"/>
    </source>
</evidence>
<evidence type="ECO:0000313" key="2">
    <source>
        <dbReference type="EMBL" id="MCF0263845.1"/>
    </source>
</evidence>
<evidence type="ECO:0000256" key="1">
    <source>
        <dbReference type="SAM" id="SignalP"/>
    </source>
</evidence>
<dbReference type="PANTHER" id="PTHR34387:SF1">
    <property type="entry name" value="PERIPLASMIC IMMUNOGENIC PROTEIN"/>
    <property type="match status" value="1"/>
</dbReference>
<sequence>MRYLALTTLLLGTTLSTMTMAAENDPLNYNIVNVQADATRQVSNDEMHAVLFIEKNNKQPAELSSQITQLMNQAISISKKYPQVKVETGSQTTYPVYDNDNQKLKEWRGRAEIQIESKDFKAASQLINELQTSFQTQSINFTVSDEQRKKVENELMVEASKNFQQRAQILTHAWNKSSYNLVNININTSNSYPQPVYAARASMAKFEAADAVGGQNMAAGESKITVNANGSIQFK</sequence>
<dbReference type="InterPro" id="IPR052022">
    <property type="entry name" value="26kDa_periplasmic_antigen"/>
</dbReference>
<accession>A0A8X8KDR1</accession>
<dbReference type="Proteomes" id="UP000887320">
    <property type="component" value="Unassembled WGS sequence"/>
</dbReference>
<comment type="caution">
    <text evidence="2">The sequence shown here is derived from an EMBL/GenBank/DDBJ whole genome shotgun (WGS) entry which is preliminary data.</text>
</comment>
<organism evidence="2 3">
    <name type="scientific">Acinetobacter guillouiae</name>
    <name type="common">Acinetobacter genomosp. 11</name>
    <dbReference type="NCBI Taxonomy" id="106649"/>
    <lineage>
        <taxon>Bacteria</taxon>
        <taxon>Pseudomonadati</taxon>
        <taxon>Pseudomonadota</taxon>
        <taxon>Gammaproteobacteria</taxon>
        <taxon>Moraxellales</taxon>
        <taxon>Moraxellaceae</taxon>
        <taxon>Acinetobacter</taxon>
    </lineage>
</organism>
<proteinExistence type="predicted"/>